<dbReference type="AlphaFoldDB" id="A0A1W6LBB0"/>
<keyword evidence="2" id="KW-1185">Reference proteome</keyword>
<dbReference type="Pfam" id="PF12094">
    <property type="entry name" value="DUF3570"/>
    <property type="match status" value="2"/>
</dbReference>
<organism evidence="1 2">
    <name type="scientific">Piscinibacter gummiphilus</name>
    <dbReference type="NCBI Taxonomy" id="946333"/>
    <lineage>
        <taxon>Bacteria</taxon>
        <taxon>Pseudomonadati</taxon>
        <taxon>Pseudomonadota</taxon>
        <taxon>Betaproteobacteria</taxon>
        <taxon>Burkholderiales</taxon>
        <taxon>Sphaerotilaceae</taxon>
        <taxon>Piscinibacter</taxon>
    </lineage>
</organism>
<gene>
    <name evidence="1" type="ORF">A4W93_17300</name>
</gene>
<dbReference type="KEGG" id="rgu:A4W93_17300"/>
<evidence type="ECO:0008006" key="3">
    <source>
        <dbReference type="Google" id="ProtNLM"/>
    </source>
</evidence>
<sequence>MAALALHTGLAPATAQAETAPEHGVIALRYLHYKDQQDVKVQYPNYSGTEGSSFKRITAKSPSVYVMAPIGSDWTIEASAVIDEVSGATPRNYSDVSGATPKPGMNDYRKAGDVRVSRHFSRGGVSIGASHSEEHDYRSTAVSVEGRVSTPDNNTTLTVGLAHAEDAINPVNQIVVNEAKRTNELIVGVTQALTANDLVQVNATYASGEGYYSDPYKNNDRRPDRRKQAAGLLRWNHFVDTLNATARTSYRYYQDSFGIAAHTVEAAWVQPVTRWLSVTPSARYYTQSSADFYYDPVMDSAYYPGPIVPQMFSTTDQRMSAFGAITLGLKAELRWADWTTDVKYERYEQRSNWRSFGNGSPNVDNFQADSVQVGVSRKF</sequence>
<evidence type="ECO:0000313" key="2">
    <source>
        <dbReference type="Proteomes" id="UP000193427"/>
    </source>
</evidence>
<dbReference type="InterPro" id="IPR021953">
    <property type="entry name" value="DUF3570"/>
</dbReference>
<dbReference type="EMBL" id="CP015118">
    <property type="protein sequence ID" value="ARN21510.1"/>
    <property type="molecule type" value="Genomic_DNA"/>
</dbReference>
<accession>A0A1W6LBB0</accession>
<reference evidence="1 2" key="1">
    <citation type="submission" date="2016-04" db="EMBL/GenBank/DDBJ databases">
        <title>Complete genome sequence of natural rubber-degrading, novel Gram-negative bacterium, Rhizobacter gummiphilus strain NS21.</title>
        <authorList>
            <person name="Tabata M."/>
            <person name="Kasai D."/>
            <person name="Fukuda M."/>
        </authorList>
    </citation>
    <scope>NUCLEOTIDE SEQUENCE [LARGE SCALE GENOMIC DNA]</scope>
    <source>
        <strain evidence="1 2">NS21</strain>
    </source>
</reference>
<dbReference type="STRING" id="946333.A4W93_17300"/>
<dbReference type="Proteomes" id="UP000193427">
    <property type="component" value="Chromosome"/>
</dbReference>
<proteinExistence type="predicted"/>
<protein>
    <recommendedName>
        <fullName evidence="3">DUF3570 domain-containing protein</fullName>
    </recommendedName>
</protein>
<evidence type="ECO:0000313" key="1">
    <source>
        <dbReference type="EMBL" id="ARN21510.1"/>
    </source>
</evidence>
<name>A0A1W6LBB0_9BURK</name>
<dbReference type="SUPFAM" id="SSF56935">
    <property type="entry name" value="Porins"/>
    <property type="match status" value="1"/>
</dbReference>